<comment type="catalytic activity">
    <reaction evidence="11 14">
        <text>cytidine + H2O + H(+) = uridine + NH4(+)</text>
        <dbReference type="Rhea" id="RHEA:16069"/>
        <dbReference type="ChEBI" id="CHEBI:15377"/>
        <dbReference type="ChEBI" id="CHEBI:15378"/>
        <dbReference type="ChEBI" id="CHEBI:16704"/>
        <dbReference type="ChEBI" id="CHEBI:17562"/>
        <dbReference type="ChEBI" id="CHEBI:28938"/>
        <dbReference type="EC" id="3.5.4.5"/>
    </reaction>
</comment>
<keyword evidence="7 14" id="KW-0378">Hydrolase</keyword>
<dbReference type="AlphaFoldDB" id="A0A9Q6PTD9"/>
<comment type="catalytic activity">
    <reaction evidence="10 14">
        <text>2'-deoxycytidine + H2O + H(+) = 2'-deoxyuridine + NH4(+)</text>
        <dbReference type="Rhea" id="RHEA:13433"/>
        <dbReference type="ChEBI" id="CHEBI:15377"/>
        <dbReference type="ChEBI" id="CHEBI:15378"/>
        <dbReference type="ChEBI" id="CHEBI:15698"/>
        <dbReference type="ChEBI" id="CHEBI:16450"/>
        <dbReference type="ChEBI" id="CHEBI:28938"/>
        <dbReference type="EC" id="3.5.4.5"/>
    </reaction>
</comment>
<evidence type="ECO:0000256" key="2">
    <source>
        <dbReference type="ARBA" id="ARBA00003949"/>
    </source>
</evidence>
<dbReference type="EMBL" id="CP038908">
    <property type="protein sequence ID" value="QGO06672.1"/>
    <property type="molecule type" value="Genomic_DNA"/>
</dbReference>
<evidence type="ECO:0000256" key="14">
    <source>
        <dbReference type="RuleBase" id="RU364006"/>
    </source>
</evidence>
<dbReference type="GO" id="GO:0005829">
    <property type="term" value="C:cytosol"/>
    <property type="evidence" value="ECO:0007669"/>
    <property type="project" value="TreeGrafter"/>
</dbReference>
<keyword evidence="8 13" id="KW-0862">Zinc</keyword>
<dbReference type="GO" id="GO:0004126">
    <property type="term" value="F:cytidine deaminase activity"/>
    <property type="evidence" value="ECO:0007669"/>
    <property type="project" value="UniProtKB-UniRule"/>
</dbReference>
<proteinExistence type="inferred from homology"/>
<dbReference type="NCBIfam" id="NF004064">
    <property type="entry name" value="PRK05578.1"/>
    <property type="match status" value="1"/>
</dbReference>
<evidence type="ECO:0000256" key="6">
    <source>
        <dbReference type="ARBA" id="ARBA00022723"/>
    </source>
</evidence>
<accession>A0A9Q6PTD9</accession>
<sequence>MIDIHTLRQHAIAAAKHAYSPYSQAKVGSAILTTNGHIYSGCNVENSSFGATICAERSAIMQMISQSGHAHIDKVYIYTKAGWPPCGLCRQVISEFATIDTEIIIGNEEGQEKHLPFSQLFPLAYTAAEYQNK</sequence>
<protein>
    <recommendedName>
        <fullName evidence="5 14">Cytidine deaminase</fullName>
        <ecNumber evidence="4 14">3.5.4.5</ecNumber>
    </recommendedName>
    <alternativeName>
        <fullName evidence="9 14">Cytidine aminohydrolase</fullName>
    </alternativeName>
</protein>
<keyword evidence="16" id="KW-1185">Reference proteome</keyword>
<keyword evidence="6 13" id="KW-0479">Metal-binding</keyword>
<comment type="cofactor">
    <cofactor evidence="1 13 14">
        <name>Zn(2+)</name>
        <dbReference type="ChEBI" id="CHEBI:29105"/>
    </cofactor>
</comment>
<feature type="binding site" evidence="13">
    <location>
        <position position="86"/>
    </location>
    <ligand>
        <name>Zn(2+)</name>
        <dbReference type="ChEBI" id="CHEBI:29105"/>
        <note>catalytic</note>
    </ligand>
</feature>
<reference evidence="15 16" key="1">
    <citation type="submission" date="2019-04" db="EMBL/GenBank/DDBJ databases">
        <title>Complete genome sequencing of Piscirickettsia salmonis strain Psal-009.</title>
        <authorList>
            <person name="Schober I."/>
            <person name="Bunk B."/>
            <person name="Sproer C."/>
            <person name="Carril G.P."/>
            <person name="Riedel T."/>
            <person name="Flores-Herrera P.A."/>
            <person name="Nourdin-Galindo G."/>
            <person name="Marshall S.H."/>
            <person name="Overmann J."/>
        </authorList>
    </citation>
    <scope>NUCLEOTIDE SEQUENCE [LARGE SCALE GENOMIC DNA]</scope>
    <source>
        <strain evidence="15 16">Psal-009</strain>
    </source>
</reference>
<dbReference type="RefSeq" id="WP_016210195.1">
    <property type="nucleotide sequence ID" value="NZ_CP012413.1"/>
</dbReference>
<organism evidence="15 16">
    <name type="scientific">Piscirickettsia salmonis</name>
    <dbReference type="NCBI Taxonomy" id="1238"/>
    <lineage>
        <taxon>Bacteria</taxon>
        <taxon>Pseudomonadati</taxon>
        <taxon>Pseudomonadota</taxon>
        <taxon>Gammaproteobacteria</taxon>
        <taxon>Thiotrichales</taxon>
        <taxon>Piscirickettsiaceae</taxon>
        <taxon>Piscirickettsia</taxon>
    </lineage>
</organism>
<dbReference type="InterPro" id="IPR050202">
    <property type="entry name" value="Cyt/Deoxycyt_deaminase"/>
</dbReference>
<dbReference type="EC" id="3.5.4.5" evidence="4 14"/>
<dbReference type="Pfam" id="PF00383">
    <property type="entry name" value="dCMP_cyt_deam_1"/>
    <property type="match status" value="1"/>
</dbReference>
<evidence type="ECO:0000256" key="9">
    <source>
        <dbReference type="ARBA" id="ARBA00032005"/>
    </source>
</evidence>
<dbReference type="GO" id="GO:0055086">
    <property type="term" value="P:nucleobase-containing small molecule metabolic process"/>
    <property type="evidence" value="ECO:0007669"/>
    <property type="project" value="UniProtKB-ARBA"/>
</dbReference>
<dbReference type="PROSITE" id="PS51747">
    <property type="entry name" value="CYT_DCMP_DEAMINASES_2"/>
    <property type="match status" value="1"/>
</dbReference>
<evidence type="ECO:0000256" key="7">
    <source>
        <dbReference type="ARBA" id="ARBA00022801"/>
    </source>
</evidence>
<dbReference type="InterPro" id="IPR006262">
    <property type="entry name" value="Cyt_deam_tetra"/>
</dbReference>
<evidence type="ECO:0000256" key="1">
    <source>
        <dbReference type="ARBA" id="ARBA00001947"/>
    </source>
</evidence>
<evidence type="ECO:0000256" key="4">
    <source>
        <dbReference type="ARBA" id="ARBA00012783"/>
    </source>
</evidence>
<dbReference type="Gene3D" id="3.40.140.10">
    <property type="entry name" value="Cytidine Deaminase, domain 2"/>
    <property type="match status" value="1"/>
</dbReference>
<dbReference type="NCBIfam" id="TIGR01354">
    <property type="entry name" value="cyt_deam_tetra"/>
    <property type="match status" value="1"/>
</dbReference>
<dbReference type="InterPro" id="IPR016192">
    <property type="entry name" value="APOBEC/CMP_deaminase_Zn-bd"/>
</dbReference>
<dbReference type="PROSITE" id="PS00903">
    <property type="entry name" value="CYT_DCMP_DEAMINASES_1"/>
    <property type="match status" value="1"/>
</dbReference>
<dbReference type="FunFam" id="3.40.140.10:FF:000008">
    <property type="entry name" value="Cytidine deaminase"/>
    <property type="match status" value="1"/>
</dbReference>
<comment type="function">
    <text evidence="2 14">This enzyme scavenges exogenous and endogenous cytidine and 2'-deoxycytidine for UMP synthesis.</text>
</comment>
<evidence type="ECO:0000256" key="10">
    <source>
        <dbReference type="ARBA" id="ARBA00049252"/>
    </source>
</evidence>
<dbReference type="PANTHER" id="PTHR11644:SF2">
    <property type="entry name" value="CYTIDINE DEAMINASE"/>
    <property type="match status" value="1"/>
</dbReference>
<evidence type="ECO:0000313" key="15">
    <source>
        <dbReference type="EMBL" id="QGO06672.1"/>
    </source>
</evidence>
<dbReference type="InterPro" id="IPR016193">
    <property type="entry name" value="Cytidine_deaminase-like"/>
</dbReference>
<dbReference type="InterPro" id="IPR002125">
    <property type="entry name" value="CMP_dCMP_dom"/>
</dbReference>
<dbReference type="GO" id="GO:0072527">
    <property type="term" value="P:pyrimidine-containing compound metabolic process"/>
    <property type="evidence" value="ECO:0007669"/>
    <property type="project" value="UniProtKB-ARBA"/>
</dbReference>
<dbReference type="Proteomes" id="UP000422232">
    <property type="component" value="Chromosome"/>
</dbReference>
<evidence type="ECO:0000256" key="3">
    <source>
        <dbReference type="ARBA" id="ARBA00006576"/>
    </source>
</evidence>
<evidence type="ECO:0000256" key="12">
    <source>
        <dbReference type="PIRSR" id="PIRSR606262-1"/>
    </source>
</evidence>
<name>A0A9Q6PTD9_PISSA</name>
<dbReference type="SUPFAM" id="SSF53927">
    <property type="entry name" value="Cytidine deaminase-like"/>
    <property type="match status" value="1"/>
</dbReference>
<feature type="binding site" evidence="13">
    <location>
        <position position="54"/>
    </location>
    <ligand>
        <name>Zn(2+)</name>
        <dbReference type="ChEBI" id="CHEBI:29105"/>
        <note>catalytic</note>
    </ligand>
</feature>
<evidence type="ECO:0000256" key="5">
    <source>
        <dbReference type="ARBA" id="ARBA00018266"/>
    </source>
</evidence>
<dbReference type="CDD" id="cd01283">
    <property type="entry name" value="cytidine_deaminase"/>
    <property type="match status" value="1"/>
</dbReference>
<dbReference type="PANTHER" id="PTHR11644">
    <property type="entry name" value="CYTIDINE DEAMINASE"/>
    <property type="match status" value="1"/>
</dbReference>
<evidence type="ECO:0000313" key="16">
    <source>
        <dbReference type="Proteomes" id="UP000422232"/>
    </source>
</evidence>
<dbReference type="GO" id="GO:0042802">
    <property type="term" value="F:identical protein binding"/>
    <property type="evidence" value="ECO:0007669"/>
    <property type="project" value="UniProtKB-ARBA"/>
</dbReference>
<evidence type="ECO:0000256" key="8">
    <source>
        <dbReference type="ARBA" id="ARBA00022833"/>
    </source>
</evidence>
<evidence type="ECO:0000256" key="13">
    <source>
        <dbReference type="PIRSR" id="PIRSR606262-3"/>
    </source>
</evidence>
<feature type="binding site" evidence="13">
    <location>
        <position position="89"/>
    </location>
    <ligand>
        <name>Zn(2+)</name>
        <dbReference type="ChEBI" id="CHEBI:29105"/>
        <note>catalytic</note>
    </ligand>
</feature>
<feature type="active site" description="Proton donor" evidence="12">
    <location>
        <position position="56"/>
    </location>
</feature>
<dbReference type="GO" id="GO:0008270">
    <property type="term" value="F:zinc ion binding"/>
    <property type="evidence" value="ECO:0007669"/>
    <property type="project" value="UniProtKB-UniRule"/>
</dbReference>
<dbReference type="GeneID" id="66740274"/>
<comment type="similarity">
    <text evidence="3 14">Belongs to the cytidine and deoxycytidylate deaminase family.</text>
</comment>
<evidence type="ECO:0000256" key="11">
    <source>
        <dbReference type="ARBA" id="ARBA00049558"/>
    </source>
</evidence>
<gene>
    <name evidence="15" type="primary">cdd</name>
    <name evidence="15" type="ORF">Psal009_02587</name>
</gene>